<dbReference type="InterPro" id="IPR003481">
    <property type="entry name" value="FliD_N"/>
</dbReference>
<name>A0ABX0I279_9BURK</name>
<dbReference type="Pfam" id="PF07195">
    <property type="entry name" value="FliD_C"/>
    <property type="match status" value="1"/>
</dbReference>
<feature type="domain" description="Flagellar hook-associated protein 2 N-terminal" evidence="6">
    <location>
        <begin position="11"/>
        <end position="107"/>
    </location>
</feature>
<accession>A0ABX0I279</accession>
<keyword evidence="4 5" id="KW-0975">Bacterial flagellum</keyword>
<gene>
    <name evidence="8" type="primary">fliD</name>
    <name evidence="8" type="ORF">G7087_16135</name>
</gene>
<comment type="subcellular location">
    <subcellularLocation>
        <location evidence="5">Secreted</location>
    </subcellularLocation>
    <subcellularLocation>
        <location evidence="5">Bacterial flagellum</location>
    </subcellularLocation>
</comment>
<evidence type="ECO:0000259" key="6">
    <source>
        <dbReference type="Pfam" id="PF02465"/>
    </source>
</evidence>
<sequence>MATISSTGLGSGINVEAVVTQLMSVEKRPLNLLQQANSTLNTRLSAVGKLTSYTSEMRDAANALSSVLLWKQTAATSSDSAAVGVSSAGGAVAGSYAIGVQQLASTQTVASQRFAASDTVVGTGTLKIELGSWTGEPTPTGFSAKSEVTVTIGEEDNTLEKIRDKINAAGAGVTATIVTDSQGARLALRSASTGAESAFRVTATETADDGSTTTGLSTLGFSAVGASAMTRTQTAADAVATINGIQVTSASNKLENVAEGLTLTLNKTTTSAVEVKVNADDEAVTKAVDTFVKAFNQLASYIAEQTKYDADTKKGGTLQGDRTTVSLQSQLRNVINEGSSASSVYGRLSDVGISMGANGQLSVDSTKLKNALTSQREELRKVFAEDADTTAGSGFMDRFRDLGNAVLGSEGLLTTRTSGIQSQIKQNEKSQDAFEVRLALAEARLRRQYQALDTSMTTLSGLSSYVTQQLAALNKSSS</sequence>
<comment type="caution">
    <text evidence="8">The sequence shown here is derived from an EMBL/GenBank/DDBJ whole genome shotgun (WGS) entry which is preliminary data.</text>
</comment>
<comment type="subunit">
    <text evidence="2 5">Homopentamer.</text>
</comment>
<evidence type="ECO:0000256" key="1">
    <source>
        <dbReference type="ARBA" id="ARBA00009764"/>
    </source>
</evidence>
<evidence type="ECO:0000256" key="5">
    <source>
        <dbReference type="RuleBase" id="RU362066"/>
    </source>
</evidence>
<protein>
    <recommendedName>
        <fullName evidence="5">Flagellar hook-associated protein 2</fullName>
        <shortName evidence="5">HAP2</shortName>
    </recommendedName>
    <alternativeName>
        <fullName evidence="5">Flagellar cap protein</fullName>
    </alternativeName>
</protein>
<keyword evidence="3" id="KW-0175">Coiled coil</keyword>
<evidence type="ECO:0000313" key="8">
    <source>
        <dbReference type="EMBL" id="NHK99913.1"/>
    </source>
</evidence>
<dbReference type="InterPro" id="IPR040026">
    <property type="entry name" value="FliD"/>
</dbReference>
<dbReference type="Proteomes" id="UP000802098">
    <property type="component" value="Unassembled WGS sequence"/>
</dbReference>
<reference evidence="8 9" key="1">
    <citation type="submission" date="2020-03" db="EMBL/GenBank/DDBJ databases">
        <title>Rubrivivax benzoatilyticus JA2 (sequenced after 10 years sub-culturing).</title>
        <authorList>
            <person name="Gupta D."/>
            <person name="Chintalapati S."/>
            <person name="Chintalapati V.R."/>
        </authorList>
    </citation>
    <scope>NUCLEOTIDE SEQUENCE [LARGE SCALE GENOMIC DNA]</scope>
    <source>
        <strain evidence="8 9">JA2-Mal</strain>
    </source>
</reference>
<proteinExistence type="inferred from homology"/>
<comment type="similarity">
    <text evidence="1 5">Belongs to the FliD family.</text>
</comment>
<dbReference type="RefSeq" id="WP_009857946.1">
    <property type="nucleotide sequence ID" value="NZ_JAAOCD010000009.1"/>
</dbReference>
<organism evidence="8 9">
    <name type="scientific">Rubrivivax benzoatilyticus</name>
    <dbReference type="NCBI Taxonomy" id="316997"/>
    <lineage>
        <taxon>Bacteria</taxon>
        <taxon>Pseudomonadati</taxon>
        <taxon>Pseudomonadota</taxon>
        <taxon>Betaproteobacteria</taxon>
        <taxon>Burkholderiales</taxon>
        <taxon>Sphaerotilaceae</taxon>
        <taxon>Rubrivivax</taxon>
    </lineage>
</organism>
<feature type="domain" description="Flagellar hook-associated protein 2 C-terminal" evidence="7">
    <location>
        <begin position="235"/>
        <end position="459"/>
    </location>
</feature>
<evidence type="ECO:0000313" key="9">
    <source>
        <dbReference type="Proteomes" id="UP000802098"/>
    </source>
</evidence>
<evidence type="ECO:0000256" key="4">
    <source>
        <dbReference type="ARBA" id="ARBA00023143"/>
    </source>
</evidence>
<dbReference type="PANTHER" id="PTHR30288:SF0">
    <property type="entry name" value="FLAGELLAR HOOK-ASSOCIATED PROTEIN 2"/>
    <property type="match status" value="1"/>
</dbReference>
<keyword evidence="5" id="KW-0964">Secreted</keyword>
<keyword evidence="8" id="KW-0966">Cell projection</keyword>
<keyword evidence="8" id="KW-0282">Flagellum</keyword>
<evidence type="ECO:0000256" key="3">
    <source>
        <dbReference type="ARBA" id="ARBA00023054"/>
    </source>
</evidence>
<dbReference type="EMBL" id="JAAOCD010000009">
    <property type="protein sequence ID" value="NHK99913.1"/>
    <property type="molecule type" value="Genomic_DNA"/>
</dbReference>
<evidence type="ECO:0000256" key="2">
    <source>
        <dbReference type="ARBA" id="ARBA00011255"/>
    </source>
</evidence>
<dbReference type="InterPro" id="IPR010809">
    <property type="entry name" value="FliD_C"/>
</dbReference>
<evidence type="ECO:0000259" key="7">
    <source>
        <dbReference type="Pfam" id="PF07195"/>
    </source>
</evidence>
<dbReference type="PANTHER" id="PTHR30288">
    <property type="entry name" value="FLAGELLAR CAP/ASSEMBLY PROTEIN FLID"/>
    <property type="match status" value="1"/>
</dbReference>
<dbReference type="Pfam" id="PF02465">
    <property type="entry name" value="FliD_N"/>
    <property type="match status" value="1"/>
</dbReference>
<keyword evidence="9" id="KW-1185">Reference proteome</keyword>
<comment type="function">
    <text evidence="5">Required for morphogenesis and for the elongation of the flagellar filament by facilitating polymerization of the flagellin monomers at the tip of growing filament. Forms a capping structure, which prevents flagellin subunits (transported through the central channel of the flagellum) from leaking out without polymerization at the distal end.</text>
</comment>
<keyword evidence="8" id="KW-0969">Cilium</keyword>